<evidence type="ECO:0000259" key="2">
    <source>
        <dbReference type="SMART" id="SM01126"/>
    </source>
</evidence>
<protein>
    <submittedName>
        <fullName evidence="3">Transposase-like protein</fullName>
    </submittedName>
</protein>
<comment type="caution">
    <text evidence="3">The sequence shown here is derived from an EMBL/GenBank/DDBJ whole genome shotgun (WGS) entry which is preliminary data.</text>
</comment>
<feature type="region of interest" description="Disordered" evidence="1">
    <location>
        <begin position="140"/>
        <end position="162"/>
    </location>
</feature>
<evidence type="ECO:0000313" key="4">
    <source>
        <dbReference type="Proteomes" id="UP001264980"/>
    </source>
</evidence>
<dbReference type="PANTHER" id="PTHR47163">
    <property type="entry name" value="DDE_TNP_IS1595 DOMAIN-CONTAINING PROTEIN"/>
    <property type="match status" value="1"/>
</dbReference>
<accession>A0ABU1QTY2</accession>
<dbReference type="PANTHER" id="PTHR47163:SF2">
    <property type="entry name" value="SI:DKEY-17M8.2"/>
    <property type="match status" value="1"/>
</dbReference>
<dbReference type="NCBIfam" id="NF033547">
    <property type="entry name" value="transpos_IS1595"/>
    <property type="match status" value="1"/>
</dbReference>
<keyword evidence="4" id="KW-1185">Reference proteome</keyword>
<dbReference type="SMART" id="SM01126">
    <property type="entry name" value="DDE_Tnp_IS1595"/>
    <property type="match status" value="1"/>
</dbReference>
<dbReference type="InterPro" id="IPR024445">
    <property type="entry name" value="Tnp_ISXO2-like"/>
</dbReference>
<name>A0ABU1QTY2_9BACT</name>
<organism evidence="3 4">
    <name type="scientific">Dyadobacter fermentans</name>
    <dbReference type="NCBI Taxonomy" id="94254"/>
    <lineage>
        <taxon>Bacteria</taxon>
        <taxon>Pseudomonadati</taxon>
        <taxon>Bacteroidota</taxon>
        <taxon>Cytophagia</taxon>
        <taxon>Cytophagales</taxon>
        <taxon>Spirosomataceae</taxon>
        <taxon>Dyadobacter</taxon>
    </lineage>
</organism>
<proteinExistence type="predicted"/>
<dbReference type="Pfam" id="PF12762">
    <property type="entry name" value="DDE_Tnp_IS1595"/>
    <property type="match status" value="1"/>
</dbReference>
<sequence>MIGEFKSILDLVKAFPTEQDCIEHLEKLRWNGNVVSPFDETSKVYKCSGNRYKCKNTGKYFNVKVGTIFEDTKIPLIKWFMALYIFSSHKKGISSHQLAKDIDVTQKTAWFLLHRLRYAFDHPAFKQALENTVEIDETYIGGEEKNKHESKKTQGTQGRSVKTKKPVLGMRQRGGVLIAKVVSDTKQATIEPVIEASIKCNTTVMTDEWQAYNRLNQKFNHERVNHGAKQFVNGMAHTNGVENFWSHLKRGIDGIYHWVSVGHLQSYVDEFSYRFNTRNYTTSQRFNVALENMTGRLTYKELTA</sequence>
<dbReference type="EMBL" id="JAVDTI010000002">
    <property type="protein sequence ID" value="MDR6804615.1"/>
    <property type="molecule type" value="Genomic_DNA"/>
</dbReference>
<evidence type="ECO:0000313" key="3">
    <source>
        <dbReference type="EMBL" id="MDR6804615.1"/>
    </source>
</evidence>
<reference evidence="3 4" key="1">
    <citation type="submission" date="2023-07" db="EMBL/GenBank/DDBJ databases">
        <title>Sorghum-associated microbial communities from plants grown in Nebraska, USA.</title>
        <authorList>
            <person name="Schachtman D."/>
        </authorList>
    </citation>
    <scope>NUCLEOTIDE SEQUENCE [LARGE SCALE GENOMIC DNA]</scope>
    <source>
        <strain evidence="3 4">BE57</strain>
    </source>
</reference>
<gene>
    <name evidence="3" type="ORF">J2W84_001661</name>
</gene>
<dbReference type="Proteomes" id="UP001264980">
    <property type="component" value="Unassembled WGS sequence"/>
</dbReference>
<evidence type="ECO:0000256" key="1">
    <source>
        <dbReference type="SAM" id="MobiDB-lite"/>
    </source>
</evidence>
<feature type="domain" description="ISXO2-like transposase" evidence="2">
    <location>
        <begin position="128"/>
        <end position="276"/>
    </location>
</feature>
<dbReference type="InterPro" id="IPR053164">
    <property type="entry name" value="IS1016-like_transposase"/>
</dbReference>
<dbReference type="RefSeq" id="WP_309981896.1">
    <property type="nucleotide sequence ID" value="NZ_JAVDTI010000002.1"/>
</dbReference>